<evidence type="ECO:0000256" key="3">
    <source>
        <dbReference type="ARBA" id="ARBA00022614"/>
    </source>
</evidence>
<dbReference type="Pfam" id="PF25625">
    <property type="entry name" value="PH_NISCH_C"/>
    <property type="match status" value="2"/>
</dbReference>
<feature type="region of interest" description="Disordered" evidence="5">
    <location>
        <begin position="532"/>
        <end position="584"/>
    </location>
</feature>
<protein>
    <submittedName>
        <fullName evidence="8">Nischarin-like</fullName>
    </submittedName>
</protein>
<organism evidence="7 8">
    <name type="scientific">Actinia tenebrosa</name>
    <name type="common">Australian red waratah sea anemone</name>
    <dbReference type="NCBI Taxonomy" id="6105"/>
    <lineage>
        <taxon>Eukaryota</taxon>
        <taxon>Metazoa</taxon>
        <taxon>Cnidaria</taxon>
        <taxon>Anthozoa</taxon>
        <taxon>Hexacorallia</taxon>
        <taxon>Actiniaria</taxon>
        <taxon>Actiniidae</taxon>
        <taxon>Actinia</taxon>
    </lineage>
</organism>
<dbReference type="Pfam" id="PF13855">
    <property type="entry name" value="LRR_8"/>
    <property type="match status" value="1"/>
</dbReference>
<dbReference type="PANTHER" id="PTHR15454:SF35">
    <property type="entry name" value="NISCHARIN"/>
    <property type="match status" value="1"/>
</dbReference>
<dbReference type="InterPro" id="IPR057714">
    <property type="entry name" value="PH_NISCH_C"/>
</dbReference>
<dbReference type="SUPFAM" id="SSF64268">
    <property type="entry name" value="PX domain"/>
    <property type="match status" value="1"/>
</dbReference>
<accession>A0A6P8HDX3</accession>
<dbReference type="PANTHER" id="PTHR15454">
    <property type="entry name" value="NISCHARIN RELATED"/>
    <property type="match status" value="1"/>
</dbReference>
<dbReference type="OrthoDB" id="430293at2759"/>
<dbReference type="Pfam" id="PF00787">
    <property type="entry name" value="PX"/>
    <property type="match status" value="1"/>
</dbReference>
<dbReference type="Pfam" id="PF23142">
    <property type="entry name" value="PH_PLEKHM2"/>
    <property type="match status" value="2"/>
</dbReference>
<evidence type="ECO:0000256" key="2">
    <source>
        <dbReference type="ARBA" id="ARBA00022490"/>
    </source>
</evidence>
<evidence type="ECO:0000256" key="4">
    <source>
        <dbReference type="ARBA" id="ARBA00022737"/>
    </source>
</evidence>
<dbReference type="FunFam" id="3.30.1520.10:FF:000020">
    <property type="entry name" value="nischarin isoform X1"/>
    <property type="match status" value="1"/>
</dbReference>
<dbReference type="Proteomes" id="UP000515163">
    <property type="component" value="Unplaced"/>
</dbReference>
<dbReference type="GeneID" id="116288162"/>
<feature type="compositionally biased region" description="Polar residues" evidence="5">
    <location>
        <begin position="573"/>
        <end position="584"/>
    </location>
</feature>
<dbReference type="RefSeq" id="XP_031550770.1">
    <property type="nucleotide sequence ID" value="XM_031694910.1"/>
</dbReference>
<dbReference type="SMART" id="SM00312">
    <property type="entry name" value="PX"/>
    <property type="match status" value="1"/>
</dbReference>
<evidence type="ECO:0000313" key="7">
    <source>
        <dbReference type="Proteomes" id="UP000515163"/>
    </source>
</evidence>
<feature type="compositionally biased region" description="Polar residues" evidence="5">
    <location>
        <begin position="458"/>
        <end position="468"/>
    </location>
</feature>
<dbReference type="GO" id="GO:0035091">
    <property type="term" value="F:phosphatidylinositol binding"/>
    <property type="evidence" value="ECO:0007669"/>
    <property type="project" value="InterPro"/>
</dbReference>
<dbReference type="SUPFAM" id="SSF52075">
    <property type="entry name" value="Outer arm dynein light chain 1"/>
    <property type="match status" value="1"/>
</dbReference>
<dbReference type="InterPro" id="IPR001611">
    <property type="entry name" value="Leu-rich_rpt"/>
</dbReference>
<dbReference type="FunCoup" id="A0A6P8HDX3">
    <property type="interactions" value="1753"/>
</dbReference>
<comment type="subcellular location">
    <subcellularLocation>
        <location evidence="1">Cytoplasm</location>
    </subcellularLocation>
</comment>
<dbReference type="InterPro" id="IPR057288">
    <property type="entry name" value="PH_PLEKHM2"/>
</dbReference>
<evidence type="ECO:0000256" key="1">
    <source>
        <dbReference type="ARBA" id="ARBA00004496"/>
    </source>
</evidence>
<evidence type="ECO:0000259" key="6">
    <source>
        <dbReference type="PROSITE" id="PS50195"/>
    </source>
</evidence>
<dbReference type="GO" id="GO:0005737">
    <property type="term" value="C:cytoplasm"/>
    <property type="evidence" value="ECO:0007669"/>
    <property type="project" value="UniProtKB-SubCell"/>
</dbReference>
<feature type="compositionally biased region" description="Polar residues" evidence="5">
    <location>
        <begin position="539"/>
        <end position="557"/>
    </location>
</feature>
<keyword evidence="2" id="KW-0963">Cytoplasm</keyword>
<dbReference type="SMART" id="SM00369">
    <property type="entry name" value="LRR_TYP"/>
    <property type="match status" value="4"/>
</dbReference>
<reference evidence="8" key="1">
    <citation type="submission" date="2025-08" db="UniProtKB">
        <authorList>
            <consortium name="RefSeq"/>
        </authorList>
    </citation>
    <scope>IDENTIFICATION</scope>
    <source>
        <tissue evidence="8">Tentacle</tissue>
    </source>
</reference>
<dbReference type="InParanoid" id="A0A6P8HDX3"/>
<dbReference type="PROSITE" id="PS51450">
    <property type="entry name" value="LRR"/>
    <property type="match status" value="4"/>
</dbReference>
<keyword evidence="4" id="KW-0677">Repeat</keyword>
<feature type="compositionally biased region" description="Basic and acidic residues" evidence="5">
    <location>
        <begin position="558"/>
        <end position="570"/>
    </location>
</feature>
<feature type="domain" description="PX" evidence="6">
    <location>
        <begin position="1"/>
        <end position="109"/>
    </location>
</feature>
<keyword evidence="7" id="KW-1185">Reference proteome</keyword>
<dbReference type="Gene3D" id="3.30.1520.10">
    <property type="entry name" value="Phox-like domain"/>
    <property type="match status" value="1"/>
</dbReference>
<dbReference type="InterPro" id="IPR036871">
    <property type="entry name" value="PX_dom_sf"/>
</dbReference>
<dbReference type="SMART" id="SM00365">
    <property type="entry name" value="LRR_SD22"/>
    <property type="match status" value="4"/>
</dbReference>
<dbReference type="KEGG" id="aten:116288162"/>
<dbReference type="InterPro" id="IPR001683">
    <property type="entry name" value="PX_dom"/>
</dbReference>
<dbReference type="InterPro" id="IPR032675">
    <property type="entry name" value="LRR_dom_sf"/>
</dbReference>
<keyword evidence="3" id="KW-0433">Leucine-rich repeat</keyword>
<gene>
    <name evidence="8" type="primary">LOC116288162</name>
</gene>
<feature type="region of interest" description="Disordered" evidence="5">
    <location>
        <begin position="453"/>
        <end position="479"/>
    </location>
</feature>
<evidence type="ECO:0000313" key="8">
    <source>
        <dbReference type="RefSeq" id="XP_031550770.1"/>
    </source>
</evidence>
<evidence type="ECO:0000256" key="5">
    <source>
        <dbReference type="SAM" id="MobiDB-lite"/>
    </source>
</evidence>
<dbReference type="Gene3D" id="3.80.10.10">
    <property type="entry name" value="Ribonuclease Inhibitor"/>
    <property type="match status" value="2"/>
</dbReference>
<dbReference type="InterPro" id="IPR003591">
    <property type="entry name" value="Leu-rich_rpt_typical-subtyp"/>
</dbReference>
<name>A0A6P8HDX3_ACTTE</name>
<dbReference type="FunFam" id="3.80.10.10:FF:000732">
    <property type="entry name" value="GD11101"/>
    <property type="match status" value="1"/>
</dbReference>
<dbReference type="PROSITE" id="PS50195">
    <property type="entry name" value="PX"/>
    <property type="match status" value="1"/>
</dbReference>
<proteinExistence type="predicted"/>
<sequence length="1618" mass="183434">MKIRKIVIPDVDLVDGHTVYFIEVFIKEYSWTIRKRYREFYELHEKLVKKHGVQANLLPPKKYFGNLEADHVEKRRQALEEYLEVLLGKFNENLPNELNIFLEGHKYDVCGVTHSLAQELFNKGDEILSKEDPYVLTPLQLYCITKRLELCVPTCDTHVDHGEIGNLYDFIQNLKHLKIAVSTTQNELYRFSENVIFKCDLALFKSLVSLEISGCEVEPFQGIYRLQNKLHSLVVHYSIHLLKDILVDDEMWEQGILESVEVDGTALLSPTTKYRTWGMLTSADFSNNELPYIDDSVALLPNVEKLNLSHNQIENIEHLEGLSKLVDLDLSHNDIQCLEENLNAKLGNIKKLNLSANLLSNVDGLEKLFSLEELDLSSNKLSEVASILLLGQLPCLEVLLLIGNPMAKESMYRVRVLSAFDERAEEVALDHQKATRREMKKVKEMLTEEQSFEIIDLPQSSGSNQSKTKAGHKKTKSVDRVIALDESSANELTDSTSAVDDSDLQFRSRVEQIRQLGGDTWLTMLGEIQNEDKTDSKNQKGTTNDTELQQRTKASKGSTDRHGDGYHGDETEGSPSSEGGRSIKSTSSTFIAKVAGVEPGETRTGLPRLHFGFTCELEELVRNKLGTDTNTTSGTYMVEVQTNIEESSTAGDEKVFEERMVGVDLSKGVILEIQIANGKTCAKHRLEDVSSVDILEIQDCYHIDIRDTYSKEWRRHRTTGLQKDYRQVARYRMRSMVDAAELFVLLYKFITKSCESPVVQNQLSNTSAGSSQSTPSSSIWANRFGLQEEALEKFFKAFLRRGVTKEPSTTADHSYHDGKDRVRGSGIHGIYHSLHADFIDAGTLKHDRSRVEEESPRLALWVGCLPYLFPEHELPVFLVLTNINIFLFHITQSGCYVKDLHQILHCFYSMPIYALKHVVIGLYDQGFRLEVRNDGSRGTFTFLTRNSEKTRVFLETLHEMLGESREDENSLLHSRVSFESKSSTLPSFSYPDEQNLLKLKESLSGAVNDDSVKEEDLLMYSIVREFPESVLSNQHEDGILTKRLRSLIVMNSKIFLCDEDHVHWPLPTFVRAQPSTPQWVVSRWQEINKIIGIDVFDLENASEFVGSFGLSLIFDDEDLVSEEVESMASTQARGSICWNLIFRAVDEREQLLRSLAQVWKDHFEADLNVTHSKPRSLLLPPPGEDIADLSGFQDSTAKSVAPVENPGEASFKKSHRRVGSDNLPLFKVSTLDCLESLMALDRKTLDKYFNKLIAQKPEGGDEKLLHVLWTGCTPYLFPDKEVQVCILLSNLFIYILSDKGGKELISKKKTVKLGPSHKDSTRYICYNYIPTASLHQVCVGLFDQTVRVEGDSKEETFTFITRDFNLTSAFLECLNAVLSSSNSESASCISKQDKAPSTSIYDRQFSDQTGEMWHKSESLLLEKGVKFVYPSDDSLEILKDTIAKFSQASDLCSSIFDVTILVYLLVFHETNAGVEEPRTLIIMDQSLCLCIEDHVHYPLTLFATGLPDNPQYKIWDVRDVETLSRIEFTDFNSCDFTLVFSPSAPECDKNSDDFESASMGELCVITHYTHEEISETTWKIIAPTYEEKEKSLSLICRLWSDIRGEALPVMKGREKTTC</sequence>